<dbReference type="Pfam" id="PF04117">
    <property type="entry name" value="Mpv17_PMP22"/>
    <property type="match status" value="1"/>
</dbReference>
<proteinExistence type="inferred from homology"/>
<evidence type="ECO:0000256" key="4">
    <source>
        <dbReference type="ARBA" id="ARBA00022989"/>
    </source>
</evidence>
<dbReference type="InterPro" id="IPR007248">
    <property type="entry name" value="Mpv17_PMP22"/>
</dbReference>
<gene>
    <name evidence="7" type="ORF">PCAL00307_LOCUS13001</name>
    <name evidence="8" type="ORF">PECAL_2P16390</name>
</gene>
<dbReference type="Proteomes" id="UP000789595">
    <property type="component" value="Unassembled WGS sequence"/>
</dbReference>
<dbReference type="PANTHER" id="PTHR11266">
    <property type="entry name" value="PEROXISOMAL MEMBRANE PROTEIN 2, PXMP2 MPV17"/>
    <property type="match status" value="1"/>
</dbReference>
<dbReference type="OrthoDB" id="201931at2759"/>
<evidence type="ECO:0000256" key="3">
    <source>
        <dbReference type="ARBA" id="ARBA00022692"/>
    </source>
</evidence>
<dbReference type="GO" id="GO:0016020">
    <property type="term" value="C:membrane"/>
    <property type="evidence" value="ECO:0007669"/>
    <property type="project" value="UniProtKB-SubCell"/>
</dbReference>
<dbReference type="EMBL" id="CAKKNE010000002">
    <property type="protein sequence ID" value="CAH0368570.1"/>
    <property type="molecule type" value="Genomic_DNA"/>
</dbReference>
<keyword evidence="3 6" id="KW-0812">Transmembrane</keyword>
<reference evidence="7" key="1">
    <citation type="submission" date="2021-01" db="EMBL/GenBank/DDBJ databases">
        <authorList>
            <person name="Corre E."/>
            <person name="Pelletier E."/>
            <person name="Niang G."/>
            <person name="Scheremetjew M."/>
            <person name="Finn R."/>
            <person name="Kale V."/>
            <person name="Holt S."/>
            <person name="Cochrane G."/>
            <person name="Meng A."/>
            <person name="Brown T."/>
            <person name="Cohen L."/>
        </authorList>
    </citation>
    <scope>NUCLEOTIDE SEQUENCE</scope>
    <source>
        <strain evidence="7">CCMP1756</strain>
    </source>
</reference>
<sequence>MLAATRIPRALAALAEGPTALYTRGDAVATAHPVLFGMVCAGLKTVAADLTVQTVVEKKQLHEVDKRRTITFGLFGVGYLGGIQYAVFNKVLPAMWPRASNFAMRSSHDKINNTKALRSLVGLVATEQLIHTPFVFLPCFYMTKEVVEGDGNVDVALTKWRRNIIPDMCADMVIWVPSNLVNFAFVPQHFRVPFVALTSFAYTMVLSFMRGGQKRDVVVEEPVVLEEAPVIEPLAAVACVAATP</sequence>
<comment type="similarity">
    <text evidence="2 6">Belongs to the peroxisomal membrane protein PXMP2/4 family.</text>
</comment>
<organism evidence="7">
    <name type="scientific">Pelagomonas calceolata</name>
    <dbReference type="NCBI Taxonomy" id="35677"/>
    <lineage>
        <taxon>Eukaryota</taxon>
        <taxon>Sar</taxon>
        <taxon>Stramenopiles</taxon>
        <taxon>Ochrophyta</taxon>
        <taxon>Pelagophyceae</taxon>
        <taxon>Pelagomonadales</taxon>
        <taxon>Pelagomonadaceae</taxon>
        <taxon>Pelagomonas</taxon>
    </lineage>
</organism>
<evidence type="ECO:0008006" key="10">
    <source>
        <dbReference type="Google" id="ProtNLM"/>
    </source>
</evidence>
<accession>A0A7S3ZY31</accession>
<comment type="subcellular location">
    <subcellularLocation>
        <location evidence="1">Membrane</location>
        <topology evidence="1">Multi-pass membrane protein</topology>
    </subcellularLocation>
</comment>
<feature type="transmembrane region" description="Helical" evidence="6">
    <location>
        <begin position="69"/>
        <end position="88"/>
    </location>
</feature>
<dbReference type="AlphaFoldDB" id="A0A7S3ZY31"/>
<evidence type="ECO:0000256" key="5">
    <source>
        <dbReference type="ARBA" id="ARBA00023136"/>
    </source>
</evidence>
<reference evidence="8" key="2">
    <citation type="submission" date="2021-11" db="EMBL/GenBank/DDBJ databases">
        <authorList>
            <consortium name="Genoscope - CEA"/>
            <person name="William W."/>
        </authorList>
    </citation>
    <scope>NUCLEOTIDE SEQUENCE</scope>
</reference>
<evidence type="ECO:0000256" key="6">
    <source>
        <dbReference type="RuleBase" id="RU363053"/>
    </source>
</evidence>
<evidence type="ECO:0000313" key="8">
    <source>
        <dbReference type="EMBL" id="CAH0368570.1"/>
    </source>
</evidence>
<keyword evidence="9" id="KW-1185">Reference proteome</keyword>
<comment type="caution">
    <text evidence="6">Lacks conserved residue(s) required for the propagation of feature annotation.</text>
</comment>
<name>A0A7S3ZY31_9STRA</name>
<dbReference type="PANTHER" id="PTHR11266:SF21">
    <property type="entry name" value="ACT DOMAIN-CONTAINING PROTEIN"/>
    <property type="match status" value="1"/>
</dbReference>
<dbReference type="EMBL" id="HBIW01015086">
    <property type="protein sequence ID" value="CAE0697565.1"/>
    <property type="molecule type" value="Transcribed_RNA"/>
</dbReference>
<evidence type="ECO:0000313" key="7">
    <source>
        <dbReference type="EMBL" id="CAE0697565.1"/>
    </source>
</evidence>
<evidence type="ECO:0000256" key="2">
    <source>
        <dbReference type="ARBA" id="ARBA00006824"/>
    </source>
</evidence>
<protein>
    <recommendedName>
        <fullName evidence="10">Peroxisomal membrane protein MPV17</fullName>
    </recommendedName>
</protein>
<evidence type="ECO:0000256" key="1">
    <source>
        <dbReference type="ARBA" id="ARBA00004141"/>
    </source>
</evidence>
<dbReference type="GO" id="GO:0005737">
    <property type="term" value="C:cytoplasm"/>
    <property type="evidence" value="ECO:0007669"/>
    <property type="project" value="TreeGrafter"/>
</dbReference>
<keyword evidence="4 6" id="KW-1133">Transmembrane helix</keyword>
<evidence type="ECO:0000313" key="9">
    <source>
        <dbReference type="Proteomes" id="UP000789595"/>
    </source>
</evidence>
<keyword evidence="5 6" id="KW-0472">Membrane</keyword>